<keyword evidence="2" id="KW-0862">Zinc</keyword>
<feature type="region of interest" description="Disordered" evidence="3">
    <location>
        <begin position="617"/>
        <end position="692"/>
    </location>
</feature>
<feature type="compositionally biased region" description="Pro residues" evidence="3">
    <location>
        <begin position="664"/>
        <end position="676"/>
    </location>
</feature>
<keyword evidence="7" id="KW-1185">Reference proteome</keyword>
<feature type="region of interest" description="Disordered" evidence="3">
    <location>
        <begin position="1154"/>
        <end position="1201"/>
    </location>
</feature>
<dbReference type="GO" id="GO:0046872">
    <property type="term" value="F:metal ion binding"/>
    <property type="evidence" value="ECO:0007669"/>
    <property type="project" value="UniProtKB-KW"/>
</dbReference>
<dbReference type="SUPFAM" id="SSF50156">
    <property type="entry name" value="PDZ domain-like"/>
    <property type="match status" value="1"/>
</dbReference>
<dbReference type="Gene3D" id="2.30.42.10">
    <property type="match status" value="1"/>
</dbReference>
<dbReference type="PROSITE" id="PS00479">
    <property type="entry name" value="ZF_DAG_PE_1"/>
    <property type="match status" value="1"/>
</dbReference>
<dbReference type="PANTHER" id="PTHR45872:SF2">
    <property type="entry name" value="RHO GUANINE NUCLEOTIDE EXCHANGE FACTOR 2, ISOFORM D"/>
    <property type="match status" value="1"/>
</dbReference>
<dbReference type="GO" id="GO:0005737">
    <property type="term" value="C:cytoplasm"/>
    <property type="evidence" value="ECO:0007669"/>
    <property type="project" value="InterPro"/>
</dbReference>
<dbReference type="SUPFAM" id="SSF57889">
    <property type="entry name" value="Cysteine-rich domain"/>
    <property type="match status" value="1"/>
</dbReference>
<dbReference type="Pfam" id="PF09128">
    <property type="entry name" value="RGS-like"/>
    <property type="match status" value="1"/>
</dbReference>
<dbReference type="SMART" id="SM00109">
    <property type="entry name" value="C1"/>
    <property type="match status" value="1"/>
</dbReference>
<feature type="compositionally biased region" description="Basic and acidic residues" evidence="3">
    <location>
        <begin position="2120"/>
        <end position="2131"/>
    </location>
</feature>
<feature type="compositionally biased region" description="Polar residues" evidence="3">
    <location>
        <begin position="2273"/>
        <end position="2282"/>
    </location>
</feature>
<feature type="region of interest" description="Disordered" evidence="3">
    <location>
        <begin position="436"/>
        <end position="530"/>
    </location>
</feature>
<evidence type="ECO:0000259" key="5">
    <source>
        <dbReference type="PROSITE" id="PS50106"/>
    </source>
</evidence>
<keyword evidence="1" id="KW-0479">Metal-binding</keyword>
<feature type="region of interest" description="Disordered" evidence="3">
    <location>
        <begin position="225"/>
        <end position="244"/>
    </location>
</feature>
<organism evidence="6 7">
    <name type="scientific">Opisthorchis felineus</name>
    <dbReference type="NCBI Taxonomy" id="147828"/>
    <lineage>
        <taxon>Eukaryota</taxon>
        <taxon>Metazoa</taxon>
        <taxon>Spiralia</taxon>
        <taxon>Lophotrochozoa</taxon>
        <taxon>Platyhelminthes</taxon>
        <taxon>Trematoda</taxon>
        <taxon>Digenea</taxon>
        <taxon>Opisthorchiida</taxon>
        <taxon>Opisthorchiata</taxon>
        <taxon>Opisthorchiidae</taxon>
        <taxon>Opisthorchis</taxon>
    </lineage>
</organism>
<feature type="compositionally biased region" description="Basic and acidic residues" evidence="3">
    <location>
        <begin position="2284"/>
        <end position="2298"/>
    </location>
</feature>
<evidence type="ECO:0000313" key="7">
    <source>
        <dbReference type="Proteomes" id="UP000308267"/>
    </source>
</evidence>
<dbReference type="Pfam" id="PF00130">
    <property type="entry name" value="C1_1"/>
    <property type="match status" value="1"/>
</dbReference>
<dbReference type="EMBL" id="SJOL01008131">
    <property type="protein sequence ID" value="TGZ61056.1"/>
    <property type="molecule type" value="Genomic_DNA"/>
</dbReference>
<dbReference type="SUPFAM" id="SSF48097">
    <property type="entry name" value="Regulator of G-protein signaling, RGS"/>
    <property type="match status" value="1"/>
</dbReference>
<feature type="region of interest" description="Disordered" evidence="3">
    <location>
        <begin position="137"/>
        <end position="169"/>
    </location>
</feature>
<dbReference type="InterPro" id="IPR044926">
    <property type="entry name" value="RGS_subdomain_2"/>
</dbReference>
<evidence type="ECO:0000256" key="2">
    <source>
        <dbReference type="ARBA" id="ARBA00022833"/>
    </source>
</evidence>
<dbReference type="PROSITE" id="PS50081">
    <property type="entry name" value="ZF_DAG_PE_2"/>
    <property type="match status" value="1"/>
</dbReference>
<feature type="domain" description="Phorbol-ester/DAG-type" evidence="4">
    <location>
        <begin position="993"/>
        <end position="1043"/>
    </location>
</feature>
<feature type="region of interest" description="Disordered" evidence="3">
    <location>
        <begin position="2088"/>
        <end position="2183"/>
    </location>
</feature>
<evidence type="ECO:0000256" key="3">
    <source>
        <dbReference type="SAM" id="MobiDB-lite"/>
    </source>
</evidence>
<comment type="caution">
    <text evidence="6">The sequence shown here is derived from an EMBL/GenBank/DDBJ whole genome shotgun (WGS) entry which is preliminary data.</text>
</comment>
<dbReference type="PROSITE" id="PS50106">
    <property type="entry name" value="PDZ"/>
    <property type="match status" value="1"/>
</dbReference>
<feature type="compositionally biased region" description="Polar residues" evidence="3">
    <location>
        <begin position="156"/>
        <end position="169"/>
    </location>
</feature>
<evidence type="ECO:0000313" key="6">
    <source>
        <dbReference type="EMBL" id="TGZ61057.1"/>
    </source>
</evidence>
<feature type="compositionally biased region" description="Basic and acidic residues" evidence="3">
    <location>
        <begin position="624"/>
        <end position="637"/>
    </location>
</feature>
<dbReference type="GO" id="GO:0007186">
    <property type="term" value="P:G protein-coupled receptor signaling pathway"/>
    <property type="evidence" value="ECO:0007669"/>
    <property type="project" value="TreeGrafter"/>
</dbReference>
<proteinExistence type="predicted"/>
<dbReference type="OrthoDB" id="6270916at2759"/>
<dbReference type="Gene3D" id="1.10.167.10">
    <property type="entry name" value="Regulator of G-protein Signalling 4, domain 2"/>
    <property type="match status" value="1"/>
</dbReference>
<dbReference type="Proteomes" id="UP000308267">
    <property type="component" value="Unassembled WGS sequence"/>
</dbReference>
<dbReference type="GO" id="GO:0001664">
    <property type="term" value="F:G protein-coupled receptor binding"/>
    <property type="evidence" value="ECO:0007669"/>
    <property type="project" value="TreeGrafter"/>
</dbReference>
<evidence type="ECO:0000256" key="1">
    <source>
        <dbReference type="ARBA" id="ARBA00022723"/>
    </source>
</evidence>
<dbReference type="InterPro" id="IPR036305">
    <property type="entry name" value="RGS_sf"/>
</dbReference>
<feature type="region of interest" description="Disordered" evidence="3">
    <location>
        <begin position="2033"/>
        <end position="2055"/>
    </location>
</feature>
<evidence type="ECO:0008006" key="8">
    <source>
        <dbReference type="Google" id="ProtNLM"/>
    </source>
</evidence>
<accession>A0A4S2LKM0</accession>
<dbReference type="PANTHER" id="PTHR45872">
    <property type="entry name" value="RHO GUANINE NUCLEOTIDE EXCHANGE FACTOR 2, ISOFORM D"/>
    <property type="match status" value="1"/>
</dbReference>
<dbReference type="STRING" id="147828.A0A4S2LKM0"/>
<protein>
    <recommendedName>
        <fullName evidence="8">PDZ domain-containing protein</fullName>
    </recommendedName>
</protein>
<dbReference type="Pfam" id="PF00595">
    <property type="entry name" value="PDZ"/>
    <property type="match status" value="1"/>
</dbReference>
<feature type="region of interest" description="Disordered" evidence="3">
    <location>
        <begin position="192"/>
        <end position="214"/>
    </location>
</feature>
<feature type="compositionally biased region" description="Polar residues" evidence="3">
    <location>
        <begin position="1154"/>
        <end position="1169"/>
    </location>
</feature>
<dbReference type="InterPro" id="IPR001478">
    <property type="entry name" value="PDZ"/>
</dbReference>
<feature type="region of interest" description="Disordered" evidence="3">
    <location>
        <begin position="545"/>
        <end position="571"/>
    </location>
</feature>
<feature type="compositionally biased region" description="Basic residues" evidence="3">
    <location>
        <begin position="464"/>
        <end position="474"/>
    </location>
</feature>
<feature type="region of interest" description="Disordered" evidence="3">
    <location>
        <begin position="2200"/>
        <end position="2305"/>
    </location>
</feature>
<dbReference type="InterPro" id="IPR015212">
    <property type="entry name" value="RGS-like_dom"/>
</dbReference>
<dbReference type="Gene3D" id="3.30.60.20">
    <property type="match status" value="1"/>
</dbReference>
<dbReference type="SMART" id="SM00228">
    <property type="entry name" value="PDZ"/>
    <property type="match status" value="1"/>
</dbReference>
<feature type="compositionally biased region" description="Acidic residues" evidence="3">
    <location>
        <begin position="1805"/>
        <end position="1815"/>
    </location>
</feature>
<dbReference type="EMBL" id="SJOL01008131">
    <property type="protein sequence ID" value="TGZ61057.1"/>
    <property type="molecule type" value="Genomic_DNA"/>
</dbReference>
<feature type="region of interest" description="Disordered" evidence="3">
    <location>
        <begin position="290"/>
        <end position="311"/>
    </location>
</feature>
<feature type="domain" description="PDZ" evidence="5">
    <location>
        <begin position="355"/>
        <end position="418"/>
    </location>
</feature>
<feature type="region of interest" description="Disordered" evidence="3">
    <location>
        <begin position="1804"/>
        <end position="1841"/>
    </location>
</feature>
<dbReference type="InterPro" id="IPR002219">
    <property type="entry name" value="PKC_DAG/PE"/>
</dbReference>
<dbReference type="InterPro" id="IPR036034">
    <property type="entry name" value="PDZ_sf"/>
</dbReference>
<feature type="compositionally biased region" description="Low complexity" evidence="3">
    <location>
        <begin position="292"/>
        <end position="311"/>
    </location>
</feature>
<dbReference type="InterPro" id="IPR046349">
    <property type="entry name" value="C1-like_sf"/>
</dbReference>
<gene>
    <name evidence="6" type="ORF">CRM22_008179</name>
</gene>
<sequence length="2330" mass="256132">MESKTRTASRGRKAVRTVTAPAFTNAAVRGKFLSLERPNTNRPAANVPFSGQSMSLYELNSGSLSPGSALYRPLSRTEIRSKYSMHQQMKETMECIKPGDPTTPPVKRHRREITRCWSRERVIRNEVIVAIKKPAGSQSSNLLSAEDNQKSAEALTDTSSPTLTCGQRVSHGSSEFSLFSPVPMTGRVIPIRTSNDPLCPNEGTPRTTTTDSADAKTECLQNGTELKANNTHALGSSEGRQPQTIEPSFDEQVSLEEPPTKARIVKRPVYGDTIKHFGGSLPDSVFASEADSTNSNYSTATSSPPNNSPTTSLIEDDTENVLMSSIPTNHSLFWSQSVDTNETAVAVPTSVAYFQVAFERDATGYGIRVCGYKPVSVHSVREGGSADLAGVQAGDQIIKVNGLSVEDMPHDDVVKQIRAKPTVCFLLRRQRYGRAQSAGSLDEHETPKPFRLLTANEDPVLRTQSRRFQSKRRSSRESTKGVSGTAAAIKRRSRMAVSLVEPLQSGDVSPRMESVSDSAEQYTDEDLEPPRRASVESLHANVEASGNVTTNDKSAKLPPPTPTSSSGGSVVLLRSRPSFSRSDQSSKGRPMSVATNFLIDALKRNNSKEIPLLLEQQQKSHSRSLKDVREENDHHVELPPSTESGSSQPAAMVEAPSPSQAPASPAPTTTPLPPPSGHVMGRNFDDESDDDLHTRDELMNLSNLFSRSSVVLNSPERTGVFINYLLMQNMDLAPSLFFLVNRYYQRAVLSSKELAKDYRRLCLEIFSTFMHPKSPLHLDLPAPVIQEISQQMRQSSSVDQCFASAVEPVLNVVQNQLNKLCREIQHGITTWRPQESINLLCARNYEEQLTIFELCLTARLQALLKLSMWESSNAQGSEASHETEKVKAAETYQAIVTCLVTAYRFFAVKGGTESADSGSGSVSRGSLFARSVENLTSSSVNSGAGNGTGTTSGGVTVAGSSLWTKLPHFGAKMKQKSHGHLLMSRKPKYMVKNHVLQERALEEISYCSVCSDLIWGLSPQSLSCCYCDLNVHQKCRAGVRDVCSREGRKSLSSSIATATKLSPPEAAVPQKVVTGIPPSGPTTQDVAGNSTSVDQGTRIYRLKVRKTSKSFRMVSDLSSVPKLVRGSLSNLTTATDTGLFDATLRRSGSQASIPTTVCLSNKPSFSSVDSHPGPSELSLTDDGDSLLASKPKSFGDETADTESRHVLRMKNRYDGSEVEPRTSLFRKESISSVQSVAAGQDTMSDSSPRTTAIDAFPELVTTNWSDDPEMIASESFEAAVELRYQFPNYEMPAKGIKSEDYIRTLCLLEFHQKTQYMVRHLKQYEYLLIRPWPAEHQILAQELCLDRIPKLIDLFRSLVTCIDRTKTAQGYVGMAEAVLAWLTDNSKANLKIWAQHCQALSCTNMLDCVSKWVRDYAQRHPDIVRLLQTRHNKFVLLDGLKHMRILYFNLPLIANNIVKDLDKKTKSYRGEAKIWQQIHGHLASLPQTIDDVCMPLVKKINNGQLQSSLDRKDAIFRQPNATVTPYQELLLNFPRMLFRYWVAAHAEVAVDRLTVTSANKVNHDYVRERTDMLIILLHSALLLLVKDNERYVLRAFKATREHAGGGLSATGGAGGGTERSGSIAVMGSFADRLPLSSSSFSGTATSMSNYLTQPTGSLGSFSGAATVSQLSGAAVNPGTGLVSTVANMAGASISERPSGSGSLKLAPILLLHNMFTSRGEKFGGEHLLNIVSMDPPVLVRVLFFQEKQRQNWFQLLQEQSPMVTHFSSAQQQQRGAMSLRMGKTTTPMQMLSLRNARLDQFPEVNENEAREEEAAQMERGPGESGEELSPEFIEQPQQAPTVPIIEHSDSTSSMEEEINPLDRVHMSINACNRMNQQMRRDLCESLRISETEFDKICKSLQLDEAPSLEQILLLQVDIMHNWLCFLSRTYTMALRRREDSRTLKPQTSGELRQTDEYTLFPEACKRPSLFSLVESFRTTQQDGSTASTAKDNSDLASVSTVANSQLSRPFASSLPDVEQTCSSPSLYPTARQLGVSVQDSRRSRRRTVRSSSMIEREVNAGPDRYSMIQMWQLVSQMANTIRQFTKLTNSGPQFGQPLRRSISDPDTPISSRLSSLRCPKSSEDITKDHSEALPSPLATDTVPQEELDSSEATEGSEQRRVNEFPEPELSPAKDSGNCSFPATRLIDTSQSDCTLSLISESPAVAGTRDSGCLPSATDDDEENQDMAQNAFLDPIQRCSTPTDDGEPQRTPTADVKMLELPTSGEDLTGAAEPNQQESTSITDPELKSGAELSAEGRTDNVPVRKVSTCEILVARNDSQKSTTSSGFVED</sequence>
<name>A0A4S2LKM0_OPIFE</name>
<evidence type="ECO:0000259" key="4">
    <source>
        <dbReference type="PROSITE" id="PS50081"/>
    </source>
</evidence>
<reference evidence="6 7" key="1">
    <citation type="journal article" date="2019" name="BMC Genomics">
        <title>New insights from Opisthorchis felineus genome: update on genomics of the epidemiologically important liver flukes.</title>
        <authorList>
            <person name="Ershov N.I."/>
            <person name="Mordvinov V.A."/>
            <person name="Prokhortchouk E.B."/>
            <person name="Pakharukova M.Y."/>
            <person name="Gunbin K.V."/>
            <person name="Ustyantsev K."/>
            <person name="Genaev M.A."/>
            <person name="Blinov A.G."/>
            <person name="Mazur A."/>
            <person name="Boulygina E."/>
            <person name="Tsygankova S."/>
            <person name="Khrameeva E."/>
            <person name="Chekanov N."/>
            <person name="Fan G."/>
            <person name="Xiao A."/>
            <person name="Zhang H."/>
            <person name="Xu X."/>
            <person name="Yang H."/>
            <person name="Solovyev V."/>
            <person name="Lee S.M."/>
            <person name="Liu X."/>
            <person name="Afonnikov D.A."/>
            <person name="Skryabin K.G."/>
        </authorList>
    </citation>
    <scope>NUCLEOTIDE SEQUENCE [LARGE SCALE GENOMIC DNA]</scope>
    <source>
        <strain evidence="6">AK-0245</strain>
        <tissue evidence="6">Whole organism</tissue>
    </source>
</reference>
<dbReference type="GO" id="GO:0005085">
    <property type="term" value="F:guanyl-nucleotide exchange factor activity"/>
    <property type="evidence" value="ECO:0007669"/>
    <property type="project" value="InterPro"/>
</dbReference>